<dbReference type="RefSeq" id="WP_386409128.1">
    <property type="nucleotide sequence ID" value="NZ_JBHTJH010000017.1"/>
</dbReference>
<sequence length="315" mass="35288">MKPFRILIFGIGGVGGYFGGQLAKTYQNDPSVEIVFIVRGNHLKVIKEKGLTLKTPDKTFTVFPDIATDDASTLGEVDLIWLCTKSYGLDSALEAIKHNIGPNTYILPLLNGAHIHELVQEKLPNANVLQGCVYVNAYKTGAGEVTQKSKVQKFVFGKNEATTAEHIFLDKLNAIMEKTEINLVYAKDVLREIWTKYVFISSTSAISCLTDKTFGEFREDESDMKTVTSLMKEAMALASAKKIDLPNDLVEKHTALINKFPPETVTSMQLDMRNSFKTELETMVGYVPKESRQYELMATVSEQVYRALREKLLQK</sequence>
<evidence type="ECO:0000256" key="7">
    <source>
        <dbReference type="ARBA" id="ARBA00032024"/>
    </source>
</evidence>
<dbReference type="InterPro" id="IPR003710">
    <property type="entry name" value="ApbA"/>
</dbReference>
<feature type="domain" description="Ketopantoate reductase N-terminal" evidence="10">
    <location>
        <begin position="6"/>
        <end position="158"/>
    </location>
</feature>
<dbReference type="SUPFAM" id="SSF51735">
    <property type="entry name" value="NAD(P)-binding Rossmann-fold domains"/>
    <property type="match status" value="1"/>
</dbReference>
<dbReference type="InterPro" id="IPR051402">
    <property type="entry name" value="KPR-Related"/>
</dbReference>
<dbReference type="Pfam" id="PF02558">
    <property type="entry name" value="ApbA"/>
    <property type="match status" value="1"/>
</dbReference>
<dbReference type="InterPro" id="IPR013752">
    <property type="entry name" value="KPA_reductase"/>
</dbReference>
<evidence type="ECO:0000259" key="10">
    <source>
        <dbReference type="Pfam" id="PF02558"/>
    </source>
</evidence>
<evidence type="ECO:0000256" key="9">
    <source>
        <dbReference type="RuleBase" id="RU362068"/>
    </source>
</evidence>
<dbReference type="InterPro" id="IPR013328">
    <property type="entry name" value="6PGD_dom2"/>
</dbReference>
<dbReference type="InterPro" id="IPR013332">
    <property type="entry name" value="KPR_N"/>
</dbReference>
<evidence type="ECO:0000259" key="11">
    <source>
        <dbReference type="Pfam" id="PF08546"/>
    </source>
</evidence>
<dbReference type="PANTHER" id="PTHR21708">
    <property type="entry name" value="PROBABLE 2-DEHYDROPANTOATE 2-REDUCTASE"/>
    <property type="match status" value="1"/>
</dbReference>
<evidence type="ECO:0000256" key="4">
    <source>
        <dbReference type="ARBA" id="ARBA00019465"/>
    </source>
</evidence>
<dbReference type="EMBL" id="JBHTJH010000017">
    <property type="protein sequence ID" value="MFD0863255.1"/>
    <property type="molecule type" value="Genomic_DNA"/>
</dbReference>
<protein>
    <recommendedName>
        <fullName evidence="4 9">2-dehydropantoate 2-reductase</fullName>
        <ecNumber evidence="3 9">1.1.1.169</ecNumber>
    </recommendedName>
    <alternativeName>
        <fullName evidence="7 9">Ketopantoate reductase</fullName>
    </alternativeName>
</protein>
<comment type="caution">
    <text evidence="12">The sequence shown here is derived from an EMBL/GenBank/DDBJ whole genome shotgun (WGS) entry which is preliminary data.</text>
</comment>
<comment type="function">
    <text evidence="9">Catalyzes the NADPH-dependent reduction of ketopantoate into pantoic acid.</text>
</comment>
<keyword evidence="13" id="KW-1185">Reference proteome</keyword>
<comment type="pathway">
    <text evidence="1 9">Cofactor biosynthesis; (R)-pantothenate biosynthesis; (R)-pantoate from 3-methyl-2-oxobutanoate: step 2/2.</text>
</comment>
<dbReference type="InterPro" id="IPR036291">
    <property type="entry name" value="NAD(P)-bd_dom_sf"/>
</dbReference>
<comment type="similarity">
    <text evidence="2 9">Belongs to the ketopantoate reductase family.</text>
</comment>
<dbReference type="EC" id="1.1.1.169" evidence="3 9"/>
<dbReference type="Gene3D" id="1.10.1040.10">
    <property type="entry name" value="N-(1-d-carboxylethyl)-l-norvaline Dehydrogenase, domain 2"/>
    <property type="match status" value="1"/>
</dbReference>
<name>A0ABW3CZL3_9FLAO</name>
<evidence type="ECO:0000256" key="6">
    <source>
        <dbReference type="ARBA" id="ARBA00023002"/>
    </source>
</evidence>
<dbReference type="SUPFAM" id="SSF48179">
    <property type="entry name" value="6-phosphogluconate dehydrogenase C-terminal domain-like"/>
    <property type="match status" value="1"/>
</dbReference>
<evidence type="ECO:0000256" key="1">
    <source>
        <dbReference type="ARBA" id="ARBA00004994"/>
    </source>
</evidence>
<proteinExistence type="inferred from homology"/>
<feature type="domain" description="Ketopantoate reductase C-terminal" evidence="11">
    <location>
        <begin position="188"/>
        <end position="311"/>
    </location>
</feature>
<dbReference type="InterPro" id="IPR008927">
    <property type="entry name" value="6-PGluconate_DH-like_C_sf"/>
</dbReference>
<evidence type="ECO:0000313" key="12">
    <source>
        <dbReference type="EMBL" id="MFD0863255.1"/>
    </source>
</evidence>
<keyword evidence="9" id="KW-0566">Pantothenate biosynthesis</keyword>
<evidence type="ECO:0000256" key="3">
    <source>
        <dbReference type="ARBA" id="ARBA00013014"/>
    </source>
</evidence>
<dbReference type="NCBIfam" id="TIGR00745">
    <property type="entry name" value="apbA_panE"/>
    <property type="match status" value="1"/>
</dbReference>
<dbReference type="PANTHER" id="PTHR21708:SF26">
    <property type="entry name" value="2-DEHYDROPANTOATE 2-REDUCTASE"/>
    <property type="match status" value="1"/>
</dbReference>
<evidence type="ECO:0000256" key="5">
    <source>
        <dbReference type="ARBA" id="ARBA00022857"/>
    </source>
</evidence>
<dbReference type="Pfam" id="PF08546">
    <property type="entry name" value="ApbA_C"/>
    <property type="match status" value="1"/>
</dbReference>
<evidence type="ECO:0000256" key="2">
    <source>
        <dbReference type="ARBA" id="ARBA00007870"/>
    </source>
</evidence>
<dbReference type="Gene3D" id="3.40.50.720">
    <property type="entry name" value="NAD(P)-binding Rossmann-like Domain"/>
    <property type="match status" value="1"/>
</dbReference>
<dbReference type="Proteomes" id="UP001596978">
    <property type="component" value="Unassembled WGS sequence"/>
</dbReference>
<keyword evidence="6 9" id="KW-0560">Oxidoreductase</keyword>
<keyword evidence="5 9" id="KW-0521">NADP</keyword>
<evidence type="ECO:0000313" key="13">
    <source>
        <dbReference type="Proteomes" id="UP001596978"/>
    </source>
</evidence>
<comment type="catalytic activity">
    <reaction evidence="8 9">
        <text>(R)-pantoate + NADP(+) = 2-dehydropantoate + NADPH + H(+)</text>
        <dbReference type="Rhea" id="RHEA:16233"/>
        <dbReference type="ChEBI" id="CHEBI:11561"/>
        <dbReference type="ChEBI" id="CHEBI:15378"/>
        <dbReference type="ChEBI" id="CHEBI:15980"/>
        <dbReference type="ChEBI" id="CHEBI:57783"/>
        <dbReference type="ChEBI" id="CHEBI:58349"/>
        <dbReference type="EC" id="1.1.1.169"/>
    </reaction>
</comment>
<organism evidence="12 13">
    <name type="scientific">Sungkyunkwania multivorans</name>
    <dbReference type="NCBI Taxonomy" id="1173618"/>
    <lineage>
        <taxon>Bacteria</taxon>
        <taxon>Pseudomonadati</taxon>
        <taxon>Bacteroidota</taxon>
        <taxon>Flavobacteriia</taxon>
        <taxon>Flavobacteriales</taxon>
        <taxon>Flavobacteriaceae</taxon>
        <taxon>Sungkyunkwania</taxon>
    </lineage>
</organism>
<gene>
    <name evidence="12" type="ORF">ACFQ1M_13660</name>
</gene>
<evidence type="ECO:0000256" key="8">
    <source>
        <dbReference type="ARBA" id="ARBA00048793"/>
    </source>
</evidence>
<accession>A0ABW3CZL3</accession>
<reference evidence="13" key="1">
    <citation type="journal article" date="2019" name="Int. J. Syst. Evol. Microbiol.">
        <title>The Global Catalogue of Microorganisms (GCM) 10K type strain sequencing project: providing services to taxonomists for standard genome sequencing and annotation.</title>
        <authorList>
            <consortium name="The Broad Institute Genomics Platform"/>
            <consortium name="The Broad Institute Genome Sequencing Center for Infectious Disease"/>
            <person name="Wu L."/>
            <person name="Ma J."/>
        </authorList>
    </citation>
    <scope>NUCLEOTIDE SEQUENCE [LARGE SCALE GENOMIC DNA]</scope>
    <source>
        <strain evidence="13">CCUG 62952</strain>
    </source>
</reference>